<feature type="transmembrane region" description="Helical" evidence="8">
    <location>
        <begin position="320"/>
        <end position="337"/>
    </location>
</feature>
<dbReference type="GO" id="GO:0022857">
    <property type="term" value="F:transmembrane transporter activity"/>
    <property type="evidence" value="ECO:0007669"/>
    <property type="project" value="InterPro"/>
</dbReference>
<reference evidence="10" key="1">
    <citation type="submission" date="2022-01" db="EMBL/GenBank/DDBJ databases">
        <authorList>
            <person name="Karlyshev A.V."/>
            <person name="Jaspars M."/>
        </authorList>
    </citation>
    <scope>NUCLEOTIDE SEQUENCE</scope>
    <source>
        <strain evidence="10">AGSA3-2</strain>
    </source>
</reference>
<feature type="transmembrane region" description="Helical" evidence="8">
    <location>
        <begin position="824"/>
        <end position="842"/>
    </location>
</feature>
<keyword evidence="4 8" id="KW-0812">Transmembrane</keyword>
<dbReference type="InterPro" id="IPR000731">
    <property type="entry name" value="SSD"/>
</dbReference>
<feature type="transmembrane region" description="Helical" evidence="8">
    <location>
        <begin position="265"/>
        <end position="282"/>
    </location>
</feature>
<comment type="caution">
    <text evidence="10">The sequence shown here is derived from an EMBL/GenBank/DDBJ whole genome shotgun (WGS) entry which is preliminary data.</text>
</comment>
<evidence type="ECO:0000256" key="4">
    <source>
        <dbReference type="ARBA" id="ARBA00022692"/>
    </source>
</evidence>
<keyword evidence="6 8" id="KW-0472">Membrane</keyword>
<evidence type="ECO:0000259" key="9">
    <source>
        <dbReference type="PROSITE" id="PS50156"/>
    </source>
</evidence>
<evidence type="ECO:0000256" key="8">
    <source>
        <dbReference type="SAM" id="Phobius"/>
    </source>
</evidence>
<dbReference type="Gene3D" id="1.20.1640.10">
    <property type="entry name" value="Multidrug efflux transporter AcrB transmembrane domain"/>
    <property type="match status" value="2"/>
</dbReference>
<evidence type="ECO:0000313" key="11">
    <source>
        <dbReference type="Proteomes" id="UP001107961"/>
    </source>
</evidence>
<protein>
    <submittedName>
        <fullName evidence="10">MMPL family transporter</fullName>
    </submittedName>
</protein>
<keyword evidence="5 8" id="KW-1133">Transmembrane helix</keyword>
<evidence type="ECO:0000256" key="2">
    <source>
        <dbReference type="ARBA" id="ARBA00010157"/>
    </source>
</evidence>
<feature type="transmembrane region" description="Helical" evidence="8">
    <location>
        <begin position="445"/>
        <end position="463"/>
    </location>
</feature>
<dbReference type="InterPro" id="IPR001036">
    <property type="entry name" value="Acrflvin-R"/>
</dbReference>
<dbReference type="PANTHER" id="PTHR33406:SF6">
    <property type="entry name" value="MEMBRANE PROTEIN YDGH-RELATED"/>
    <property type="match status" value="1"/>
</dbReference>
<gene>
    <name evidence="10" type="ORF">LZG35_12155</name>
</gene>
<dbReference type="EMBL" id="JAJVKT010000013">
    <property type="protein sequence ID" value="MCE7509394.1"/>
    <property type="molecule type" value="Genomic_DNA"/>
</dbReference>
<dbReference type="RefSeq" id="WP_080530868.1">
    <property type="nucleotide sequence ID" value="NZ_CP012331.1"/>
</dbReference>
<dbReference type="PROSITE" id="PS50156">
    <property type="entry name" value="SSD"/>
    <property type="match status" value="1"/>
</dbReference>
<feature type="transmembrane region" description="Helical" evidence="8">
    <location>
        <begin position="12"/>
        <end position="33"/>
    </location>
</feature>
<comment type="subcellular location">
    <subcellularLocation>
        <location evidence="1">Cell membrane</location>
        <topology evidence="1">Multi-pass membrane protein</topology>
    </subcellularLocation>
</comment>
<dbReference type="AlphaFoldDB" id="A0A9Q3W5J7"/>
<feature type="transmembrane region" description="Helical" evidence="8">
    <location>
        <begin position="750"/>
        <end position="770"/>
    </location>
</feature>
<evidence type="ECO:0000256" key="7">
    <source>
        <dbReference type="SAM" id="MobiDB-lite"/>
    </source>
</evidence>
<sequence length="882" mass="98511">MTHRLFLSYCRVVLRHPLFWLLIVALLSATAAWQARHFKLDASADSLVLENDQALQYYRGIAKRYGGSDFLVVTYTPKDRPLFQRDTLEHLSRLQDSLKKVDRVASVYSMLDVPLLFSPQVEFTDLASGYRTLLEPDTDLALAKQEFTEENPLYQDLLVSRDGNTTALLLTLEDDQHYRDLLAQRTELREKRREGTLSAEEEERLDTVSREFSDYSSQLQAESTQRIEQVRGIMDQYRDQAGLFLGGVPMIASDMVSFIRADLEIFGIGVLVFLILALFLIFRRPRWVVVPLVCCGLTVLIVTGWLGFMDWKVTVISSNYISLLLIITMSIAIHLTVRYRELHEENPSATQAWLVRETAAHMMRPCVYMILTTMVGFSSLVISDIRPVIDFGWMMTIGLAVALVVCFLAFPALLLPLQPGTAPGGSDLTRKLTLGFATITEKSRLPLLLTALVIIALTVWGMSRLTVENRFIDYFQKDTEIHQGMLQIDRKLGGTTPLDIIIDAPPRPEPKAQNNQTASSEPASDDGFGAVDEDPFAAGDDGFGTDGANQAGDPFADDNTDSFSADPFGADDGGDPFKQAAAGERRLRDAYWYTPHRLGQLIEIEEYLKSLPETGKVLSIATTYQVAEKLNGGPLSYMQLMLLASFIPDDLRSQLVNPYMSEDGRQVRISVRVIDSDKNLNRDDLLKKIRGDLLEKFDLQPEQVHLTGAMVLYNNMLQSLFDSQIKTLGYVFVAIMVMLLILFRSLPVALISMVPSLVSAALVLGLMGWIGLPLDLMTITITAITIGIAVDDTIHYIHRFHEELPKDNDYVATMYRCHGSIGKAMYYTSLVIIAGFSILAISNFNPTVYFGLLTGLAMLVALLSNLTLLPALLISVKPKLRV</sequence>
<comment type="similarity">
    <text evidence="2">Belongs to the resistance-nodulation-cell division (RND) (TC 2.A.6) family. MmpL subfamily.</text>
</comment>
<evidence type="ECO:0000256" key="6">
    <source>
        <dbReference type="ARBA" id="ARBA00023136"/>
    </source>
</evidence>
<evidence type="ECO:0000256" key="1">
    <source>
        <dbReference type="ARBA" id="ARBA00004651"/>
    </source>
</evidence>
<dbReference type="GO" id="GO:0005886">
    <property type="term" value="C:plasma membrane"/>
    <property type="evidence" value="ECO:0007669"/>
    <property type="project" value="UniProtKB-SubCell"/>
</dbReference>
<organism evidence="10 11">
    <name type="scientific">Alloalcanivorax xenomutans</name>
    <dbReference type="NCBI Taxonomy" id="1094342"/>
    <lineage>
        <taxon>Bacteria</taxon>
        <taxon>Pseudomonadati</taxon>
        <taxon>Pseudomonadota</taxon>
        <taxon>Gammaproteobacteria</taxon>
        <taxon>Oceanospirillales</taxon>
        <taxon>Alcanivoracaceae</taxon>
        <taxon>Alloalcanivorax</taxon>
    </lineage>
</organism>
<evidence type="ECO:0000313" key="10">
    <source>
        <dbReference type="EMBL" id="MCE7509394.1"/>
    </source>
</evidence>
<dbReference type="Proteomes" id="UP001107961">
    <property type="component" value="Unassembled WGS sequence"/>
</dbReference>
<feature type="transmembrane region" description="Helical" evidence="8">
    <location>
        <begin position="727"/>
        <end position="743"/>
    </location>
</feature>
<keyword evidence="3" id="KW-1003">Cell membrane</keyword>
<dbReference type="Pfam" id="PF03176">
    <property type="entry name" value="MMPL"/>
    <property type="match status" value="2"/>
</dbReference>
<feature type="transmembrane region" description="Helical" evidence="8">
    <location>
        <begin position="391"/>
        <end position="415"/>
    </location>
</feature>
<feature type="domain" description="SSD" evidence="9">
    <location>
        <begin position="748"/>
        <end position="875"/>
    </location>
</feature>
<feature type="compositionally biased region" description="Polar residues" evidence="7">
    <location>
        <begin position="512"/>
        <end position="522"/>
    </location>
</feature>
<dbReference type="KEGG" id="axe:P40_09300"/>
<proteinExistence type="inferred from homology"/>
<feature type="transmembrane region" description="Helical" evidence="8">
    <location>
        <begin position="366"/>
        <end position="385"/>
    </location>
</feature>
<feature type="transmembrane region" description="Helical" evidence="8">
    <location>
        <begin position="776"/>
        <end position="797"/>
    </location>
</feature>
<dbReference type="InterPro" id="IPR004869">
    <property type="entry name" value="MMPL_dom"/>
</dbReference>
<feature type="transmembrane region" description="Helical" evidence="8">
    <location>
        <begin position="289"/>
        <end position="308"/>
    </location>
</feature>
<evidence type="ECO:0000256" key="3">
    <source>
        <dbReference type="ARBA" id="ARBA00022475"/>
    </source>
</evidence>
<dbReference type="PRINTS" id="PR00702">
    <property type="entry name" value="ACRIFLAVINRP"/>
</dbReference>
<dbReference type="SUPFAM" id="SSF82866">
    <property type="entry name" value="Multidrug efflux transporter AcrB transmembrane domain"/>
    <property type="match status" value="2"/>
</dbReference>
<feature type="region of interest" description="Disordered" evidence="7">
    <location>
        <begin position="499"/>
        <end position="578"/>
    </location>
</feature>
<keyword evidence="11" id="KW-1185">Reference proteome</keyword>
<dbReference type="PANTHER" id="PTHR33406">
    <property type="entry name" value="MEMBRANE PROTEIN MJ1562-RELATED"/>
    <property type="match status" value="1"/>
</dbReference>
<evidence type="ECO:0000256" key="5">
    <source>
        <dbReference type="ARBA" id="ARBA00022989"/>
    </source>
</evidence>
<feature type="transmembrane region" description="Helical" evidence="8">
    <location>
        <begin position="848"/>
        <end position="874"/>
    </location>
</feature>
<dbReference type="InterPro" id="IPR050545">
    <property type="entry name" value="Mycobact_MmpL"/>
</dbReference>
<name>A0A9Q3W5J7_9GAMM</name>
<accession>A0A9Q3W5J7</accession>